<sequence length="80" mass="9670">MGARIMGILHHWKEFIKEGHEPLKEVKDHKMCQLKKIDLKKMVVELQSKNKDMKHWMIELRDHKQEAMENLEEDLHVVKT</sequence>
<dbReference type="Proteomes" id="UP001189624">
    <property type="component" value="Chromosome 3"/>
</dbReference>
<protein>
    <submittedName>
        <fullName evidence="1">Uncharacterized protein</fullName>
    </submittedName>
</protein>
<dbReference type="EMBL" id="OY731400">
    <property type="protein sequence ID" value="CAJ1939218.1"/>
    <property type="molecule type" value="Genomic_DNA"/>
</dbReference>
<accession>A0AA86S1V2</accession>
<reference evidence="1" key="1">
    <citation type="submission" date="2023-10" db="EMBL/GenBank/DDBJ databases">
        <authorList>
            <person name="Domelevo Entfellner J.-B."/>
        </authorList>
    </citation>
    <scope>NUCLEOTIDE SEQUENCE</scope>
</reference>
<dbReference type="AlphaFoldDB" id="A0AA86S1V2"/>
<gene>
    <name evidence="1" type="ORF">AYBTSS11_LOCUS9010</name>
</gene>
<name>A0AA86S1V2_9FABA</name>
<evidence type="ECO:0000313" key="1">
    <source>
        <dbReference type="EMBL" id="CAJ1939218.1"/>
    </source>
</evidence>
<keyword evidence="2" id="KW-1185">Reference proteome</keyword>
<dbReference type="Gramene" id="rna-AYBTSS11_LOCUS9010">
    <property type="protein sequence ID" value="CAJ1939218.1"/>
    <property type="gene ID" value="gene-AYBTSS11_LOCUS9010"/>
</dbReference>
<evidence type="ECO:0000313" key="2">
    <source>
        <dbReference type="Proteomes" id="UP001189624"/>
    </source>
</evidence>
<organism evidence="1 2">
    <name type="scientific">Sphenostylis stenocarpa</name>
    <dbReference type="NCBI Taxonomy" id="92480"/>
    <lineage>
        <taxon>Eukaryota</taxon>
        <taxon>Viridiplantae</taxon>
        <taxon>Streptophyta</taxon>
        <taxon>Embryophyta</taxon>
        <taxon>Tracheophyta</taxon>
        <taxon>Spermatophyta</taxon>
        <taxon>Magnoliopsida</taxon>
        <taxon>eudicotyledons</taxon>
        <taxon>Gunneridae</taxon>
        <taxon>Pentapetalae</taxon>
        <taxon>rosids</taxon>
        <taxon>fabids</taxon>
        <taxon>Fabales</taxon>
        <taxon>Fabaceae</taxon>
        <taxon>Papilionoideae</taxon>
        <taxon>50 kb inversion clade</taxon>
        <taxon>NPAAA clade</taxon>
        <taxon>indigoferoid/millettioid clade</taxon>
        <taxon>Phaseoleae</taxon>
        <taxon>Sphenostylis</taxon>
    </lineage>
</organism>
<proteinExistence type="predicted"/>